<evidence type="ECO:0000313" key="2">
    <source>
        <dbReference type="EMBL" id="GLS62218.1"/>
    </source>
</evidence>
<evidence type="ECO:0000313" key="1">
    <source>
        <dbReference type="EMBL" id="GEP02273.1"/>
    </source>
</evidence>
<evidence type="ECO:0000313" key="3">
    <source>
        <dbReference type="Proteomes" id="UP000321960"/>
    </source>
</evidence>
<dbReference type="Proteomes" id="UP000321960">
    <property type="component" value="Unassembled WGS sequence"/>
</dbReference>
<accession>A0A512IX91</accession>
<gene>
    <name evidence="2" type="ORF">GCM10007888_05990</name>
    <name evidence="1" type="ORF">MOX02_03110</name>
</gene>
<sequence>MRRYDAKSKKLFVCEDTNCAKIDRNPSDAARARAVHQHCLIADATISVVGCELGADPVDAGGVNQSPDDISRLNASLAIIAVLGRSSLSQPTIKSTGERLRPLHYKRADCGNEVGTVSLCQKPFV</sequence>
<dbReference type="Proteomes" id="UP001156856">
    <property type="component" value="Unassembled WGS sequence"/>
</dbReference>
<proteinExistence type="predicted"/>
<dbReference type="AlphaFoldDB" id="A0A512IX91"/>
<reference evidence="4" key="2">
    <citation type="journal article" date="2019" name="Int. J. Syst. Evol. Microbiol.">
        <title>The Global Catalogue of Microorganisms (GCM) 10K type strain sequencing project: providing services to taxonomists for standard genome sequencing and annotation.</title>
        <authorList>
            <consortium name="The Broad Institute Genomics Platform"/>
            <consortium name="The Broad Institute Genome Sequencing Center for Infectious Disease"/>
            <person name="Wu L."/>
            <person name="Ma J."/>
        </authorList>
    </citation>
    <scope>NUCLEOTIDE SEQUENCE [LARGE SCALE GENOMIC DNA]</scope>
    <source>
        <strain evidence="4">NBRC 107715</strain>
    </source>
</reference>
<reference evidence="2" key="4">
    <citation type="submission" date="2023-01" db="EMBL/GenBank/DDBJ databases">
        <title>Draft genome sequence of Methylobacterium oxalidis strain NBRC 107715.</title>
        <authorList>
            <person name="Sun Q."/>
            <person name="Mori K."/>
        </authorList>
    </citation>
    <scope>NUCLEOTIDE SEQUENCE</scope>
    <source>
        <strain evidence="2">NBRC 107715</strain>
    </source>
</reference>
<comment type="caution">
    <text evidence="1">The sequence shown here is derived from an EMBL/GenBank/DDBJ whole genome shotgun (WGS) entry which is preliminary data.</text>
</comment>
<organism evidence="1 3">
    <name type="scientific">Methylobacterium oxalidis</name>
    <dbReference type="NCBI Taxonomy" id="944322"/>
    <lineage>
        <taxon>Bacteria</taxon>
        <taxon>Pseudomonadati</taxon>
        <taxon>Pseudomonadota</taxon>
        <taxon>Alphaproteobacteria</taxon>
        <taxon>Hyphomicrobiales</taxon>
        <taxon>Methylobacteriaceae</taxon>
        <taxon>Methylobacterium</taxon>
    </lineage>
</organism>
<reference evidence="1 3" key="3">
    <citation type="submission" date="2019-07" db="EMBL/GenBank/DDBJ databases">
        <title>Whole genome shotgun sequence of Methylobacterium oxalidis NBRC 107715.</title>
        <authorList>
            <person name="Hosoyama A."/>
            <person name="Uohara A."/>
            <person name="Ohji S."/>
            <person name="Ichikawa N."/>
        </authorList>
    </citation>
    <scope>NUCLEOTIDE SEQUENCE [LARGE SCALE GENOMIC DNA]</scope>
    <source>
        <strain evidence="1 3">NBRC 107715</strain>
    </source>
</reference>
<dbReference type="EMBL" id="BJZU01000003">
    <property type="protein sequence ID" value="GEP02273.1"/>
    <property type="molecule type" value="Genomic_DNA"/>
</dbReference>
<keyword evidence="4" id="KW-1185">Reference proteome</keyword>
<name>A0A512IX91_9HYPH</name>
<dbReference type="EMBL" id="BSPK01000004">
    <property type="protein sequence ID" value="GLS62218.1"/>
    <property type="molecule type" value="Genomic_DNA"/>
</dbReference>
<protein>
    <submittedName>
        <fullName evidence="1">Uncharacterized protein</fullName>
    </submittedName>
</protein>
<evidence type="ECO:0000313" key="4">
    <source>
        <dbReference type="Proteomes" id="UP001156856"/>
    </source>
</evidence>
<reference evidence="2" key="1">
    <citation type="journal article" date="2014" name="Int. J. Syst. Evol. Microbiol.">
        <title>Complete genome of a new Firmicutes species belonging to the dominant human colonic microbiota ('Ruminococcus bicirculans') reveals two chromosomes and a selective capacity to utilize plant glucans.</title>
        <authorList>
            <consortium name="NISC Comparative Sequencing Program"/>
            <person name="Wegmann U."/>
            <person name="Louis P."/>
            <person name="Goesmann A."/>
            <person name="Henrissat B."/>
            <person name="Duncan S.H."/>
            <person name="Flint H.J."/>
        </authorList>
    </citation>
    <scope>NUCLEOTIDE SEQUENCE</scope>
    <source>
        <strain evidence="2">NBRC 107715</strain>
    </source>
</reference>